<name>A0A9Q1KNM6_9CARY</name>
<reference evidence="2" key="1">
    <citation type="submission" date="2022-04" db="EMBL/GenBank/DDBJ databases">
        <title>Carnegiea gigantea Genome sequencing and assembly v2.</title>
        <authorList>
            <person name="Copetti D."/>
            <person name="Sanderson M.J."/>
            <person name="Burquez A."/>
            <person name="Wojciechowski M.F."/>
        </authorList>
    </citation>
    <scope>NUCLEOTIDE SEQUENCE</scope>
    <source>
        <strain evidence="2">SGP5-SGP5p</strain>
        <tissue evidence="2">Aerial part</tissue>
    </source>
</reference>
<protein>
    <submittedName>
        <fullName evidence="2">Uncharacterized protein</fullName>
    </submittedName>
</protein>
<feature type="compositionally biased region" description="Polar residues" evidence="1">
    <location>
        <begin position="443"/>
        <end position="458"/>
    </location>
</feature>
<feature type="compositionally biased region" description="Basic residues" evidence="1">
    <location>
        <begin position="48"/>
        <end position="58"/>
    </location>
</feature>
<dbReference type="PANTHER" id="PTHR34835:SF90">
    <property type="entry name" value="AMINOTRANSFERASE-LIKE PLANT MOBILE DOMAIN-CONTAINING PROTEIN"/>
    <property type="match status" value="1"/>
</dbReference>
<feature type="region of interest" description="Disordered" evidence="1">
    <location>
        <begin position="416"/>
        <end position="458"/>
    </location>
</feature>
<proteinExistence type="predicted"/>
<dbReference type="OrthoDB" id="1001981at2759"/>
<sequence>MADGKERMQATYANEPENALNDNNRRKSGVTIKYKRKSRTLVSEAKRQGKVCNKHSKPRNTNDQVGQCTEYTVPTEHEPTRKKQRKQHHTDSVQPTMKRALKTTARKKVQFRHVEVEEPIGFGGILSMRTKLIPKKLARWLLEKYDPWDNSLNLANGKLLIDEEDVYAIRGLPMGELEIIEGQSSDADIELLELWRRRWNIPIGSMYEVILERGGHGHEFITDFIAYAISTCIVGNANDTCHFHVVKYLRNINKIQKYNWCAHAMKCLNNAVIEWKKDKSKFFIGSLLFLMLLYLDRVQFRGRKVERSFPVVKNRDKDEQLPGEYGKGRIIERINHQKIARLAEADSEMYVQELQGGQPQLESMAKEQIQQRKRVACSPPSFRLGISLEKEASAAHSAHTTPAIVEFQLGENTAPRGSLAVGTEQHTYEGSGYPVSAKKSPKTTKGTQGSRKTGNQES</sequence>
<evidence type="ECO:0000313" key="2">
    <source>
        <dbReference type="EMBL" id="KAJ8447881.1"/>
    </source>
</evidence>
<dbReference type="AlphaFoldDB" id="A0A9Q1KNM6"/>
<organism evidence="2 3">
    <name type="scientific">Carnegiea gigantea</name>
    <dbReference type="NCBI Taxonomy" id="171969"/>
    <lineage>
        <taxon>Eukaryota</taxon>
        <taxon>Viridiplantae</taxon>
        <taxon>Streptophyta</taxon>
        <taxon>Embryophyta</taxon>
        <taxon>Tracheophyta</taxon>
        <taxon>Spermatophyta</taxon>
        <taxon>Magnoliopsida</taxon>
        <taxon>eudicotyledons</taxon>
        <taxon>Gunneridae</taxon>
        <taxon>Pentapetalae</taxon>
        <taxon>Caryophyllales</taxon>
        <taxon>Cactineae</taxon>
        <taxon>Cactaceae</taxon>
        <taxon>Cactoideae</taxon>
        <taxon>Echinocereeae</taxon>
        <taxon>Carnegiea</taxon>
    </lineage>
</organism>
<keyword evidence="3" id="KW-1185">Reference proteome</keyword>
<dbReference type="EMBL" id="JAKOGI010000034">
    <property type="protein sequence ID" value="KAJ8447881.1"/>
    <property type="molecule type" value="Genomic_DNA"/>
</dbReference>
<accession>A0A9Q1KNM6</accession>
<feature type="region of interest" description="Disordered" evidence="1">
    <location>
        <begin position="1"/>
        <end position="95"/>
    </location>
</feature>
<dbReference type="Proteomes" id="UP001153076">
    <property type="component" value="Unassembled WGS sequence"/>
</dbReference>
<evidence type="ECO:0000256" key="1">
    <source>
        <dbReference type="SAM" id="MobiDB-lite"/>
    </source>
</evidence>
<feature type="compositionally biased region" description="Polar residues" evidence="1">
    <location>
        <begin position="59"/>
        <end position="72"/>
    </location>
</feature>
<gene>
    <name evidence="2" type="ORF">Cgig2_012016</name>
</gene>
<evidence type="ECO:0000313" key="3">
    <source>
        <dbReference type="Proteomes" id="UP001153076"/>
    </source>
</evidence>
<dbReference type="PANTHER" id="PTHR34835">
    <property type="entry name" value="OS07G0283600 PROTEIN-RELATED"/>
    <property type="match status" value="1"/>
</dbReference>
<comment type="caution">
    <text evidence="2">The sequence shown here is derived from an EMBL/GenBank/DDBJ whole genome shotgun (WGS) entry which is preliminary data.</text>
</comment>